<dbReference type="OrthoDB" id="2084483at2"/>
<dbReference type="EMBL" id="QPJT01000003">
    <property type="protein sequence ID" value="RCX19385.1"/>
    <property type="molecule type" value="Genomic_DNA"/>
</dbReference>
<gene>
    <name evidence="1" type="ORF">DFR58_103130</name>
</gene>
<comment type="caution">
    <text evidence="1">The sequence shown here is derived from an EMBL/GenBank/DDBJ whole genome shotgun (WGS) entry which is preliminary data.</text>
</comment>
<sequence length="70" mass="8395">MTDQQKIEIIKGYIDDIDAFIRNPQLSLDQKQHMERAYAVYNDIYRDVQRGKIDPDELHENLSGFFYMLQ</sequence>
<accession>A0A369BDT1</accession>
<dbReference type="AlphaFoldDB" id="A0A369BDT1"/>
<evidence type="ECO:0000313" key="2">
    <source>
        <dbReference type="Proteomes" id="UP000253034"/>
    </source>
</evidence>
<evidence type="ECO:0000313" key="1">
    <source>
        <dbReference type="EMBL" id="RCX19385.1"/>
    </source>
</evidence>
<name>A0A369BDT1_9FIRM</name>
<organism evidence="1 2">
    <name type="scientific">Anaerobacterium chartisolvens</name>
    <dbReference type="NCBI Taxonomy" id="1297424"/>
    <lineage>
        <taxon>Bacteria</taxon>
        <taxon>Bacillati</taxon>
        <taxon>Bacillota</taxon>
        <taxon>Clostridia</taxon>
        <taxon>Eubacteriales</taxon>
        <taxon>Oscillospiraceae</taxon>
        <taxon>Anaerobacterium</taxon>
    </lineage>
</organism>
<keyword evidence="2" id="KW-1185">Reference proteome</keyword>
<dbReference type="Proteomes" id="UP000253034">
    <property type="component" value="Unassembled WGS sequence"/>
</dbReference>
<dbReference type="RefSeq" id="WP_114296450.1">
    <property type="nucleotide sequence ID" value="NZ_QPJT01000003.1"/>
</dbReference>
<reference evidence="1 2" key="1">
    <citation type="submission" date="2018-07" db="EMBL/GenBank/DDBJ databases">
        <title>Genomic Encyclopedia of Type Strains, Phase IV (KMG-IV): sequencing the most valuable type-strain genomes for metagenomic binning, comparative biology and taxonomic classification.</title>
        <authorList>
            <person name="Goeker M."/>
        </authorList>
    </citation>
    <scope>NUCLEOTIDE SEQUENCE [LARGE SCALE GENOMIC DNA]</scope>
    <source>
        <strain evidence="1 2">DSM 27016</strain>
    </source>
</reference>
<proteinExistence type="predicted"/>
<protein>
    <submittedName>
        <fullName evidence="1">Uncharacterized protein</fullName>
    </submittedName>
</protein>